<proteinExistence type="predicted"/>
<dbReference type="InterPro" id="IPR019410">
    <property type="entry name" value="Methyltransf_16"/>
</dbReference>
<accession>A0A0D1Y0M2</accession>
<name>A0A0D1Y0M2_9PEZI</name>
<reference evidence="1 2" key="1">
    <citation type="submission" date="2015-01" db="EMBL/GenBank/DDBJ databases">
        <title>The Genome Sequence of Ochroconis gallopava CBS43764.</title>
        <authorList>
            <consortium name="The Broad Institute Genomics Platform"/>
            <person name="Cuomo C."/>
            <person name="de Hoog S."/>
            <person name="Gorbushina A."/>
            <person name="Stielow B."/>
            <person name="Teixiera M."/>
            <person name="Abouelleil A."/>
            <person name="Chapman S.B."/>
            <person name="Priest M."/>
            <person name="Young S.K."/>
            <person name="Wortman J."/>
            <person name="Nusbaum C."/>
            <person name="Birren B."/>
        </authorList>
    </citation>
    <scope>NUCLEOTIDE SEQUENCE [LARGE SCALE GENOMIC DNA]</scope>
    <source>
        <strain evidence="1 2">CBS 43764</strain>
    </source>
</reference>
<dbReference type="EMBL" id="KN847530">
    <property type="protein sequence ID" value="KIW08616.1"/>
    <property type="molecule type" value="Genomic_DNA"/>
</dbReference>
<gene>
    <name evidence="1" type="ORF">PV09_00573</name>
</gene>
<dbReference type="GO" id="GO:0008757">
    <property type="term" value="F:S-adenosylmethionine-dependent methyltransferase activity"/>
    <property type="evidence" value="ECO:0007669"/>
    <property type="project" value="UniProtKB-ARBA"/>
</dbReference>
<dbReference type="OrthoDB" id="433955at2759"/>
<evidence type="ECO:0000313" key="2">
    <source>
        <dbReference type="Proteomes" id="UP000053259"/>
    </source>
</evidence>
<organism evidence="1 2">
    <name type="scientific">Verruconis gallopava</name>
    <dbReference type="NCBI Taxonomy" id="253628"/>
    <lineage>
        <taxon>Eukaryota</taxon>
        <taxon>Fungi</taxon>
        <taxon>Dikarya</taxon>
        <taxon>Ascomycota</taxon>
        <taxon>Pezizomycotina</taxon>
        <taxon>Dothideomycetes</taxon>
        <taxon>Pleosporomycetidae</taxon>
        <taxon>Venturiales</taxon>
        <taxon>Sympoventuriaceae</taxon>
        <taxon>Verruconis</taxon>
    </lineage>
</organism>
<dbReference type="VEuPathDB" id="FungiDB:PV09_00573"/>
<keyword evidence="2" id="KW-1185">Reference proteome</keyword>
<dbReference type="STRING" id="253628.A0A0D1Y0M2"/>
<dbReference type="InterPro" id="IPR029063">
    <property type="entry name" value="SAM-dependent_MTases_sf"/>
</dbReference>
<dbReference type="InParanoid" id="A0A0D1Y0M2"/>
<dbReference type="PANTHER" id="PTHR14614">
    <property type="entry name" value="HEPATOCELLULAR CARCINOMA-ASSOCIATED ANTIGEN"/>
    <property type="match status" value="1"/>
</dbReference>
<dbReference type="PANTHER" id="PTHR14614:SF156">
    <property type="entry name" value="PROTEIN-LYSINE N-METHYLTRANSFERASE EFM2"/>
    <property type="match status" value="1"/>
</dbReference>
<dbReference type="GO" id="GO:0005829">
    <property type="term" value="C:cytosol"/>
    <property type="evidence" value="ECO:0007669"/>
    <property type="project" value="TreeGrafter"/>
</dbReference>
<dbReference type="SUPFAM" id="SSF53335">
    <property type="entry name" value="S-adenosyl-L-methionine-dependent methyltransferases"/>
    <property type="match status" value="1"/>
</dbReference>
<dbReference type="AlphaFoldDB" id="A0A0D1Y0M2"/>
<dbReference type="GeneID" id="27308546"/>
<evidence type="ECO:0000313" key="1">
    <source>
        <dbReference type="EMBL" id="KIW08616.1"/>
    </source>
</evidence>
<protein>
    <submittedName>
        <fullName evidence="1">Uncharacterized protein</fullName>
    </submittedName>
</protein>
<dbReference type="CDD" id="cd02440">
    <property type="entry name" value="AdoMet_MTases"/>
    <property type="match status" value="1"/>
</dbReference>
<dbReference type="FunCoup" id="A0A0D1Y0M2">
    <property type="interactions" value="121"/>
</dbReference>
<dbReference type="Proteomes" id="UP000053259">
    <property type="component" value="Unassembled WGS sequence"/>
</dbReference>
<sequence>MLDSGTLTESFVNVLHVFDLPQLHNKPSVSELHQALKLLAIETPSWEKGSQNIGRGAFNIQQRCRVAPEGVPKYLTSIIASPLNWIQNEEQKVAIWEEASLRLAERSGRTAMPAISRTFIIPKKDGGDFELQIYEPSITGDSLGLKTWAASYLLSKRLHAINIHRLDDGPLRILELGSGTGLVGMAAAAILGAEVILTDLPDIEGNLARNVKQNEVVIQQHSGVARTAVLDWTQPECIISSKISVSTDSNSGLDSATKIDKFPVIVAADSIYSAEHPRMLVNTVKSWLAAGSASRVIVELPIRDGYCAEINEFRQGMLRIGLEVLEDGEETGYDDWGGSSEDELQEVKCWWSIWAWERKLPN</sequence>
<dbReference type="HOGENOM" id="CLU_049351_1_1_1"/>
<dbReference type="Gene3D" id="3.40.50.150">
    <property type="entry name" value="Vaccinia Virus protein VP39"/>
    <property type="match status" value="1"/>
</dbReference>
<dbReference type="Pfam" id="PF10294">
    <property type="entry name" value="Methyltransf_16"/>
    <property type="match status" value="1"/>
</dbReference>
<dbReference type="RefSeq" id="XP_016218485.1">
    <property type="nucleotide sequence ID" value="XM_016353332.1"/>
</dbReference>